<evidence type="ECO:0000256" key="12">
    <source>
        <dbReference type="ARBA" id="ARBA00037847"/>
    </source>
</evidence>
<feature type="transmembrane region" description="Helical" evidence="13">
    <location>
        <begin position="6"/>
        <end position="25"/>
    </location>
</feature>
<evidence type="ECO:0000256" key="2">
    <source>
        <dbReference type="ARBA" id="ARBA00022448"/>
    </source>
</evidence>
<dbReference type="InterPro" id="IPR002146">
    <property type="entry name" value="ATP_synth_b/b'su_bac/chlpt"/>
</dbReference>
<comment type="subcellular location">
    <subcellularLocation>
        <location evidence="13">Cell membrane</location>
        <topology evidence="13">Single-pass membrane protein</topology>
    </subcellularLocation>
    <subcellularLocation>
        <location evidence="12">Endomembrane system</location>
        <topology evidence="12">Single-pass membrane protein</topology>
    </subcellularLocation>
</comment>
<keyword evidence="15" id="KW-0175">Coiled coil</keyword>
<keyword evidence="13" id="KW-1003">Cell membrane</keyword>
<evidence type="ECO:0000256" key="8">
    <source>
        <dbReference type="ARBA" id="ARBA00023136"/>
    </source>
</evidence>
<evidence type="ECO:0000313" key="17">
    <source>
        <dbReference type="EMBL" id="MFC4350631.1"/>
    </source>
</evidence>
<reference evidence="18" key="1">
    <citation type="journal article" date="2019" name="Int. J. Syst. Evol. Microbiol.">
        <title>The Global Catalogue of Microorganisms (GCM) 10K type strain sequencing project: providing services to taxonomists for standard genome sequencing and annotation.</title>
        <authorList>
            <consortium name="The Broad Institute Genomics Platform"/>
            <consortium name="The Broad Institute Genome Sequencing Center for Infectious Disease"/>
            <person name="Wu L."/>
            <person name="Ma J."/>
        </authorList>
    </citation>
    <scope>NUCLEOTIDE SEQUENCE [LARGE SCALE GENOMIC DNA]</scope>
    <source>
        <strain evidence="18">CECT 8472</strain>
    </source>
</reference>
<keyword evidence="5 13" id="KW-0375">Hydrogen ion transport</keyword>
<keyword evidence="4 13" id="KW-0812">Transmembrane</keyword>
<dbReference type="HAMAP" id="MF_01398">
    <property type="entry name" value="ATP_synth_b_bprime"/>
    <property type="match status" value="1"/>
</dbReference>
<dbReference type="EMBL" id="JBHSCW010000001">
    <property type="protein sequence ID" value="MFC4350631.1"/>
    <property type="molecule type" value="Genomic_DNA"/>
</dbReference>
<comment type="function">
    <text evidence="10 13">F(1)F(0) ATP synthase produces ATP from ADP in the presence of a proton or sodium gradient. F-type ATPases consist of two structural domains, F(1) containing the extramembraneous catalytic core and F(0) containing the membrane proton channel, linked together by a central stalk and a peripheral stalk. During catalysis, ATP synthesis in the catalytic domain of F(1) is coupled via a rotary mechanism of the central stalk subunits to proton translocation.</text>
</comment>
<proteinExistence type="inferred from homology"/>
<dbReference type="InterPro" id="IPR050059">
    <property type="entry name" value="ATP_synthase_B_chain"/>
</dbReference>
<feature type="coiled-coil region" evidence="15">
    <location>
        <begin position="29"/>
        <end position="106"/>
    </location>
</feature>
<evidence type="ECO:0000256" key="5">
    <source>
        <dbReference type="ARBA" id="ARBA00022781"/>
    </source>
</evidence>
<evidence type="ECO:0000256" key="13">
    <source>
        <dbReference type="HAMAP-Rule" id="MF_01398"/>
    </source>
</evidence>
<keyword evidence="7 13" id="KW-0406">Ion transport</keyword>
<accession>A0ABV8UH88</accession>
<evidence type="ECO:0000256" key="11">
    <source>
        <dbReference type="ARBA" id="ARBA00025614"/>
    </source>
</evidence>
<comment type="caution">
    <text evidence="17">The sequence shown here is derived from an EMBL/GenBank/DDBJ whole genome shotgun (WGS) entry which is preliminary data.</text>
</comment>
<keyword evidence="6 13" id="KW-1133">Transmembrane helix</keyword>
<evidence type="ECO:0000256" key="16">
    <source>
        <dbReference type="SAM" id="MobiDB-lite"/>
    </source>
</evidence>
<dbReference type="Proteomes" id="UP001595799">
    <property type="component" value="Unassembled WGS sequence"/>
</dbReference>
<comment type="similarity">
    <text evidence="1 13 14">Belongs to the ATPase B chain family.</text>
</comment>
<keyword evidence="8 13" id="KW-0472">Membrane</keyword>
<dbReference type="RefSeq" id="WP_382420962.1">
    <property type="nucleotide sequence ID" value="NZ_JBHSCW010000001.1"/>
</dbReference>
<evidence type="ECO:0000256" key="14">
    <source>
        <dbReference type="RuleBase" id="RU003848"/>
    </source>
</evidence>
<name>A0ABV8UH88_9PROT</name>
<dbReference type="PANTHER" id="PTHR33445:SF1">
    <property type="entry name" value="ATP SYNTHASE SUBUNIT B"/>
    <property type="match status" value="1"/>
</dbReference>
<dbReference type="CDD" id="cd06503">
    <property type="entry name" value="ATP-synt_Fo_b"/>
    <property type="match status" value="1"/>
</dbReference>
<dbReference type="Pfam" id="PF00430">
    <property type="entry name" value="ATP-synt_B"/>
    <property type="match status" value="1"/>
</dbReference>
<feature type="region of interest" description="Disordered" evidence="16">
    <location>
        <begin position="138"/>
        <end position="160"/>
    </location>
</feature>
<dbReference type="PANTHER" id="PTHR33445">
    <property type="entry name" value="ATP SYNTHASE SUBUNIT B', CHLOROPLASTIC"/>
    <property type="match status" value="1"/>
</dbReference>
<keyword evidence="2 13" id="KW-0813">Transport</keyword>
<evidence type="ECO:0000313" key="18">
    <source>
        <dbReference type="Proteomes" id="UP001595799"/>
    </source>
</evidence>
<evidence type="ECO:0000256" key="15">
    <source>
        <dbReference type="SAM" id="Coils"/>
    </source>
</evidence>
<keyword evidence="3 13" id="KW-0138">CF(0)</keyword>
<evidence type="ECO:0000256" key="10">
    <source>
        <dbReference type="ARBA" id="ARBA00025198"/>
    </source>
</evidence>
<sequence>MFSSEYTWITISLILFLAIAAWKGLRPMLAKLDARSERIRKEIEEAQALREEAQKMLADYKRRQRDALKEAEEIVEHAKTEAQRIRQNSEKELEETLQRREQMTMDKIRQAEADAIAEVRNQAVDVAIAAAGKMISENLDKDSKKALTEESIETVGKKLN</sequence>
<feature type="compositionally biased region" description="Basic and acidic residues" evidence="16">
    <location>
        <begin position="138"/>
        <end position="148"/>
    </location>
</feature>
<evidence type="ECO:0000256" key="4">
    <source>
        <dbReference type="ARBA" id="ARBA00022692"/>
    </source>
</evidence>
<evidence type="ECO:0000256" key="6">
    <source>
        <dbReference type="ARBA" id="ARBA00022989"/>
    </source>
</evidence>
<comment type="function">
    <text evidence="11">Component of the F(0) channel, it forms part of the peripheral stalk, linking F(1) to F(0). The b'-subunit is a diverged and duplicated form of b found in plants and photosynthetic bacteria.</text>
</comment>
<comment type="subunit">
    <text evidence="13">F-type ATPases have 2 components, F(1) - the catalytic core - and F(0) - the membrane proton channel. F(1) has five subunits: alpha(3), beta(3), gamma(1), delta(1), epsilon(1). F(0) has three main subunits: a(1), b(2) and c(10-14). The alpha and beta chains form an alternating ring which encloses part of the gamma chain. F(1) is attached to F(0) by a central stalk formed by the gamma and epsilon chains, while a peripheral stalk is formed by the delta and b chains.</text>
</comment>
<keyword evidence="18" id="KW-1185">Reference proteome</keyword>
<evidence type="ECO:0000256" key="9">
    <source>
        <dbReference type="ARBA" id="ARBA00023310"/>
    </source>
</evidence>
<protein>
    <recommendedName>
        <fullName evidence="13">ATP synthase subunit b</fullName>
    </recommendedName>
    <alternativeName>
        <fullName evidence="13">ATP synthase F(0) sector subunit b</fullName>
    </alternativeName>
    <alternativeName>
        <fullName evidence="13">ATPase subunit I</fullName>
    </alternativeName>
    <alternativeName>
        <fullName evidence="13">F-type ATPase subunit b</fullName>
        <shortName evidence="13">F-ATPase subunit b</shortName>
    </alternativeName>
</protein>
<evidence type="ECO:0000256" key="7">
    <source>
        <dbReference type="ARBA" id="ARBA00023065"/>
    </source>
</evidence>
<keyword evidence="9 13" id="KW-0066">ATP synthesis</keyword>
<evidence type="ECO:0000256" key="1">
    <source>
        <dbReference type="ARBA" id="ARBA00005513"/>
    </source>
</evidence>
<organism evidence="17 18">
    <name type="scientific">Fodinicurvata halophila</name>
    <dbReference type="NCBI Taxonomy" id="1419723"/>
    <lineage>
        <taxon>Bacteria</taxon>
        <taxon>Pseudomonadati</taxon>
        <taxon>Pseudomonadota</taxon>
        <taxon>Alphaproteobacteria</taxon>
        <taxon>Rhodospirillales</taxon>
        <taxon>Rhodovibrionaceae</taxon>
        <taxon>Fodinicurvata</taxon>
    </lineage>
</organism>
<evidence type="ECO:0000256" key="3">
    <source>
        <dbReference type="ARBA" id="ARBA00022547"/>
    </source>
</evidence>
<gene>
    <name evidence="13" type="primary">atpF</name>
    <name evidence="17" type="ORF">ACFOW6_03635</name>
</gene>